<proteinExistence type="predicted"/>
<organism evidence="1 2">
    <name type="scientific">Mycobacterium tuberculosis</name>
    <dbReference type="NCBI Taxonomy" id="1773"/>
    <lineage>
        <taxon>Bacteria</taxon>
        <taxon>Bacillati</taxon>
        <taxon>Actinomycetota</taxon>
        <taxon>Actinomycetes</taxon>
        <taxon>Mycobacteriales</taxon>
        <taxon>Mycobacteriaceae</taxon>
        <taxon>Mycobacterium</taxon>
        <taxon>Mycobacterium tuberculosis complex</taxon>
    </lineage>
</organism>
<sequence length="92" mass="9768">MIHSPPTMNAESANALPTVDVPLAHLIARLPKRLMANSTPIKPRNVSVFTLNSCSASAQALSGKATRNSVETKKEANTPQAMDAVMAWVTPT</sequence>
<name>A0A654TWL1_MYCTX</name>
<evidence type="ECO:0000313" key="2">
    <source>
        <dbReference type="Proteomes" id="UP000046680"/>
    </source>
</evidence>
<evidence type="ECO:0000313" key="1">
    <source>
        <dbReference type="EMBL" id="CFR65869.1"/>
    </source>
</evidence>
<dbReference type="AlphaFoldDB" id="A0A654TWL1"/>
<accession>A0A654TWL1</accession>
<gene>
    <name evidence="1" type="ORF">ERS007657_00263</name>
</gene>
<protein>
    <submittedName>
        <fullName evidence="1">Uncharacterized protein</fullName>
    </submittedName>
</protein>
<dbReference type="Proteomes" id="UP000046680">
    <property type="component" value="Unassembled WGS sequence"/>
</dbReference>
<reference evidence="1 2" key="1">
    <citation type="submission" date="2015-03" db="EMBL/GenBank/DDBJ databases">
        <authorList>
            <consortium name="Pathogen Informatics"/>
        </authorList>
    </citation>
    <scope>NUCLEOTIDE SEQUENCE [LARGE SCALE GENOMIC DNA]</scope>
    <source>
        <strain evidence="1 2">C09601061</strain>
    </source>
</reference>
<dbReference type="EMBL" id="CGCX01000052">
    <property type="protein sequence ID" value="CFR65869.1"/>
    <property type="molecule type" value="Genomic_DNA"/>
</dbReference>